<evidence type="ECO:0000256" key="3">
    <source>
        <dbReference type="ARBA" id="ARBA00022630"/>
    </source>
</evidence>
<evidence type="ECO:0000256" key="5">
    <source>
        <dbReference type="ARBA" id="ARBA00023002"/>
    </source>
</evidence>
<evidence type="ECO:0000259" key="8">
    <source>
        <dbReference type="Pfam" id="PF02770"/>
    </source>
</evidence>
<gene>
    <name evidence="11" type="ORF">TrCOL_g7051</name>
</gene>
<dbReference type="EMBL" id="BRYA01000662">
    <property type="protein sequence ID" value="GMI28395.1"/>
    <property type="molecule type" value="Genomic_DNA"/>
</dbReference>
<feature type="domain" description="Acyl-CoA dehydrogenase/oxidase C-terminal" evidence="7">
    <location>
        <begin position="376"/>
        <end position="496"/>
    </location>
</feature>
<organism evidence="11 12">
    <name type="scientific">Triparma columacea</name>
    <dbReference type="NCBI Taxonomy" id="722753"/>
    <lineage>
        <taxon>Eukaryota</taxon>
        <taxon>Sar</taxon>
        <taxon>Stramenopiles</taxon>
        <taxon>Ochrophyta</taxon>
        <taxon>Bolidophyceae</taxon>
        <taxon>Parmales</taxon>
        <taxon>Triparmaceae</taxon>
        <taxon>Triparma</taxon>
    </lineage>
</organism>
<dbReference type="AlphaFoldDB" id="A0A9W7L3B2"/>
<feature type="domain" description="Acyl-CoA oxidase/dehydrogenase middle" evidence="8">
    <location>
        <begin position="189"/>
        <end position="306"/>
    </location>
</feature>
<evidence type="ECO:0000256" key="2">
    <source>
        <dbReference type="ARBA" id="ARBA00009347"/>
    </source>
</evidence>
<accession>A0A9W7L3B2</accession>
<dbReference type="Gene3D" id="1.10.540.10">
    <property type="entry name" value="Acyl-CoA dehydrogenase/oxidase, N-terminal domain"/>
    <property type="match status" value="1"/>
</dbReference>
<dbReference type="InterPro" id="IPR036250">
    <property type="entry name" value="AcylCo_DH-like_C"/>
</dbReference>
<evidence type="ECO:0000259" key="9">
    <source>
        <dbReference type="Pfam" id="PF02771"/>
    </source>
</evidence>
<dbReference type="FunFam" id="2.40.110.10:FF:000031">
    <property type="entry name" value="Acyl-CoA dehydrogenase, putative"/>
    <property type="match status" value="1"/>
</dbReference>
<proteinExistence type="inferred from homology"/>
<dbReference type="InterPro" id="IPR013786">
    <property type="entry name" value="AcylCoA_DH/ox_N"/>
</dbReference>
<dbReference type="InterPro" id="IPR037069">
    <property type="entry name" value="AcylCoA_DH/ox_N_sf"/>
</dbReference>
<sequence>MLRSTSLFRKLTSPLSRAGTSVRSYQYKAPVKEMIFCSEEVHGFQEHYKSLKNLSGEDASPEMVKEILEGMGKFCETELFPLNEVADREGCTWVNPTTIKTPAGFKEAYDQYVEGGWQGLAYPEKYGGSNLPMSLALMKSEIMATANWTWSMFPGLSKGAINTIMLHGEDYLKDVYLPPMIAGNWTGTMCLTEPQCGSDLAQVATMAITEDEGKTYSISGTKIFISAGDHDFGDSAGSADGQVIHCVLARTPGAPEGTKGISLFLVPKYLVNEDGSLGELNNVGVDRIEDKMGCHGSPTCQMNFENSKGWLLGTKNQGMNHMFTFINTSRLGCAIQGSTAAELSHQGAVWYAKDRLAMRALSGKKNPGHEPDMAADPIIVHPDVRKNLLTQKAIAEGGRSMIYECAKVADRLADNEMAGAEGDEAAKKAAEEADDEMGFLTPILKGFLTEKGVDAAHLGVQIYGGHGYIKQNKMEQISRDVRIGAIWEGTTGIQGLDLLGRKIFLQKLKPLNSHCSKVRSFCWDTIMNAPTSAVRNHAIKVALLTLEWQYLTARIGLMAKDDREAIGSASVDYLMFAGYTHCAYHWLQMEVAAEKGLAAGTGDKDFYEAKVQTSSFFFDSMLPQTKTLAKTMLSPTDNVMKMKVSQFDVA</sequence>
<keyword evidence="3 6" id="KW-0285">Flavoprotein</keyword>
<dbReference type="Pfam" id="PF02771">
    <property type="entry name" value="Acyl-CoA_dh_N"/>
    <property type="match status" value="1"/>
</dbReference>
<dbReference type="InterPro" id="IPR009075">
    <property type="entry name" value="AcylCo_DH/oxidase_C"/>
</dbReference>
<dbReference type="Pfam" id="PF00441">
    <property type="entry name" value="Acyl-CoA_dh_1"/>
    <property type="match status" value="1"/>
</dbReference>
<dbReference type="InterPro" id="IPR046373">
    <property type="entry name" value="Acyl-CoA_Oxase/DH_mid-dom_sf"/>
</dbReference>
<dbReference type="InterPro" id="IPR052166">
    <property type="entry name" value="Diverse_Acyl-CoA_DH"/>
</dbReference>
<dbReference type="Proteomes" id="UP001165065">
    <property type="component" value="Unassembled WGS sequence"/>
</dbReference>
<dbReference type="GO" id="GO:0050660">
    <property type="term" value="F:flavin adenine dinucleotide binding"/>
    <property type="evidence" value="ECO:0007669"/>
    <property type="project" value="InterPro"/>
</dbReference>
<dbReference type="PANTHER" id="PTHR42803">
    <property type="entry name" value="ACYL-COA DEHYDROGENASE"/>
    <property type="match status" value="1"/>
</dbReference>
<keyword evidence="5 6" id="KW-0560">Oxidoreductase</keyword>
<comment type="cofactor">
    <cofactor evidence="1 6">
        <name>FAD</name>
        <dbReference type="ChEBI" id="CHEBI:57692"/>
    </cofactor>
</comment>
<dbReference type="Gene3D" id="2.40.110.10">
    <property type="entry name" value="Butyryl-CoA Dehydrogenase, subunit A, domain 2"/>
    <property type="match status" value="1"/>
</dbReference>
<dbReference type="PANTHER" id="PTHR42803:SF1">
    <property type="entry name" value="BROAD-SPECIFICITY LINEAR ACYL-COA DEHYDROGENASE FADE5"/>
    <property type="match status" value="1"/>
</dbReference>
<dbReference type="Pfam" id="PF12806">
    <property type="entry name" value="Acyl-CoA_dh_C"/>
    <property type="match status" value="1"/>
</dbReference>
<comment type="similarity">
    <text evidence="2 6">Belongs to the acyl-CoA dehydrogenase family.</text>
</comment>
<evidence type="ECO:0000259" key="10">
    <source>
        <dbReference type="Pfam" id="PF12806"/>
    </source>
</evidence>
<protein>
    <recommendedName>
        <fullName evidence="13">Acyl-CoA dehydrogenase</fullName>
    </recommendedName>
</protein>
<dbReference type="InterPro" id="IPR006091">
    <property type="entry name" value="Acyl-CoA_Oxase/DH_mid-dom"/>
</dbReference>
<evidence type="ECO:0000313" key="12">
    <source>
        <dbReference type="Proteomes" id="UP001165065"/>
    </source>
</evidence>
<dbReference type="InterPro" id="IPR025878">
    <property type="entry name" value="Acyl-CoA_dh-like_C_dom"/>
</dbReference>
<evidence type="ECO:0000256" key="6">
    <source>
        <dbReference type="RuleBase" id="RU362125"/>
    </source>
</evidence>
<evidence type="ECO:0000313" key="11">
    <source>
        <dbReference type="EMBL" id="GMI28395.1"/>
    </source>
</evidence>
<comment type="caution">
    <text evidence="11">The sequence shown here is derived from an EMBL/GenBank/DDBJ whole genome shotgun (WGS) entry which is preliminary data.</text>
</comment>
<dbReference type="GO" id="GO:0016627">
    <property type="term" value="F:oxidoreductase activity, acting on the CH-CH group of donors"/>
    <property type="evidence" value="ECO:0007669"/>
    <property type="project" value="InterPro"/>
</dbReference>
<feature type="domain" description="Acetyl-CoA dehydrogenase-like C-terminal" evidence="10">
    <location>
        <begin position="533"/>
        <end position="642"/>
    </location>
</feature>
<evidence type="ECO:0000256" key="1">
    <source>
        <dbReference type="ARBA" id="ARBA00001974"/>
    </source>
</evidence>
<dbReference type="OrthoDB" id="10251155at2759"/>
<evidence type="ECO:0000256" key="4">
    <source>
        <dbReference type="ARBA" id="ARBA00022827"/>
    </source>
</evidence>
<evidence type="ECO:0000259" key="7">
    <source>
        <dbReference type="Pfam" id="PF00441"/>
    </source>
</evidence>
<dbReference type="SUPFAM" id="SSF47203">
    <property type="entry name" value="Acyl-CoA dehydrogenase C-terminal domain-like"/>
    <property type="match status" value="1"/>
</dbReference>
<dbReference type="InterPro" id="IPR009100">
    <property type="entry name" value="AcylCoA_DH/oxidase_NM_dom_sf"/>
</dbReference>
<evidence type="ECO:0008006" key="13">
    <source>
        <dbReference type="Google" id="ProtNLM"/>
    </source>
</evidence>
<name>A0A9W7L3B2_9STRA</name>
<feature type="domain" description="Acyl-CoA dehydrogenase/oxidase N-terminal" evidence="9">
    <location>
        <begin position="65"/>
        <end position="183"/>
    </location>
</feature>
<dbReference type="Gene3D" id="1.20.140.10">
    <property type="entry name" value="Butyryl-CoA Dehydrogenase, subunit A, domain 3"/>
    <property type="match status" value="1"/>
</dbReference>
<reference evidence="12" key="1">
    <citation type="journal article" date="2023" name="Commun. Biol.">
        <title>Genome analysis of Parmales, the sister group of diatoms, reveals the evolutionary specialization of diatoms from phago-mixotrophs to photoautotrophs.</title>
        <authorList>
            <person name="Ban H."/>
            <person name="Sato S."/>
            <person name="Yoshikawa S."/>
            <person name="Yamada K."/>
            <person name="Nakamura Y."/>
            <person name="Ichinomiya M."/>
            <person name="Sato N."/>
            <person name="Blanc-Mathieu R."/>
            <person name="Endo H."/>
            <person name="Kuwata A."/>
            <person name="Ogata H."/>
        </authorList>
    </citation>
    <scope>NUCLEOTIDE SEQUENCE [LARGE SCALE GENOMIC DNA]</scope>
</reference>
<keyword evidence="12" id="KW-1185">Reference proteome</keyword>
<dbReference type="SUPFAM" id="SSF56645">
    <property type="entry name" value="Acyl-CoA dehydrogenase NM domain-like"/>
    <property type="match status" value="1"/>
</dbReference>
<keyword evidence="4 6" id="KW-0274">FAD</keyword>
<dbReference type="Pfam" id="PF02770">
    <property type="entry name" value="Acyl-CoA_dh_M"/>
    <property type="match status" value="1"/>
</dbReference>